<evidence type="ECO:0000256" key="2">
    <source>
        <dbReference type="ARBA" id="ARBA00005300"/>
    </source>
</evidence>
<evidence type="ECO:0000259" key="8">
    <source>
        <dbReference type="PROSITE" id="PS50879"/>
    </source>
</evidence>
<dbReference type="GO" id="GO:0043137">
    <property type="term" value="P:DNA replication, removal of RNA primer"/>
    <property type="evidence" value="ECO:0007669"/>
    <property type="project" value="TreeGrafter"/>
</dbReference>
<feature type="domain" description="RNase H type-1" evidence="8">
    <location>
        <begin position="14"/>
        <end position="174"/>
    </location>
</feature>
<gene>
    <name evidence="9" type="ORF">BDZ85DRAFT_189021</name>
</gene>
<dbReference type="AlphaFoldDB" id="A0A6A6GQ00"/>
<dbReference type="SUPFAM" id="SSF53098">
    <property type="entry name" value="Ribonuclease H-like"/>
    <property type="match status" value="1"/>
</dbReference>
<dbReference type="GO" id="GO:0003676">
    <property type="term" value="F:nucleic acid binding"/>
    <property type="evidence" value="ECO:0007669"/>
    <property type="project" value="InterPro"/>
</dbReference>
<evidence type="ECO:0000256" key="7">
    <source>
        <dbReference type="ARBA" id="ARBA00022801"/>
    </source>
</evidence>
<evidence type="ECO:0000313" key="10">
    <source>
        <dbReference type="Proteomes" id="UP000799538"/>
    </source>
</evidence>
<comment type="similarity">
    <text evidence="2">Belongs to the RNase H family.</text>
</comment>
<dbReference type="EC" id="3.1.26.4" evidence="3"/>
<dbReference type="Proteomes" id="UP000799538">
    <property type="component" value="Unassembled WGS sequence"/>
</dbReference>
<dbReference type="EMBL" id="ML992501">
    <property type="protein sequence ID" value="KAF2227570.1"/>
    <property type="molecule type" value="Genomic_DNA"/>
</dbReference>
<keyword evidence="6" id="KW-0255">Endonuclease</keyword>
<keyword evidence="7" id="KW-0378">Hydrolase</keyword>
<keyword evidence="5" id="KW-0479">Metal-binding</keyword>
<evidence type="ECO:0000256" key="3">
    <source>
        <dbReference type="ARBA" id="ARBA00012180"/>
    </source>
</evidence>
<organism evidence="9 10">
    <name type="scientific">Elsinoe ampelina</name>
    <dbReference type="NCBI Taxonomy" id="302913"/>
    <lineage>
        <taxon>Eukaryota</taxon>
        <taxon>Fungi</taxon>
        <taxon>Dikarya</taxon>
        <taxon>Ascomycota</taxon>
        <taxon>Pezizomycotina</taxon>
        <taxon>Dothideomycetes</taxon>
        <taxon>Dothideomycetidae</taxon>
        <taxon>Myriangiales</taxon>
        <taxon>Elsinoaceae</taxon>
        <taxon>Elsinoe</taxon>
    </lineage>
</organism>
<dbReference type="PANTHER" id="PTHR10642:SF26">
    <property type="entry name" value="RIBONUCLEASE H1"/>
    <property type="match status" value="1"/>
</dbReference>
<reference evidence="10" key="1">
    <citation type="journal article" date="2020" name="Stud. Mycol.">
        <title>101 Dothideomycetes genomes: A test case for predicting lifestyles and emergence of pathogens.</title>
        <authorList>
            <person name="Haridas S."/>
            <person name="Albert R."/>
            <person name="Binder M."/>
            <person name="Bloem J."/>
            <person name="LaButti K."/>
            <person name="Salamov A."/>
            <person name="Andreopoulos B."/>
            <person name="Baker S."/>
            <person name="Barry K."/>
            <person name="Bills G."/>
            <person name="Bluhm B."/>
            <person name="Cannon C."/>
            <person name="Castanera R."/>
            <person name="Culley D."/>
            <person name="Daum C."/>
            <person name="Ezra D."/>
            <person name="Gonzalez J."/>
            <person name="Henrissat B."/>
            <person name="Kuo A."/>
            <person name="Liang C."/>
            <person name="Lipzen A."/>
            <person name="Lutzoni F."/>
            <person name="Magnuson J."/>
            <person name="Mondo S."/>
            <person name="Nolan M."/>
            <person name="Ohm R."/>
            <person name="Pangilinan J."/>
            <person name="Park H.-J."/>
            <person name="Ramirez L."/>
            <person name="Alfaro M."/>
            <person name="Sun H."/>
            <person name="Tritt A."/>
            <person name="Yoshinaga Y."/>
            <person name="Zwiers L.-H."/>
            <person name="Turgeon B."/>
            <person name="Goodwin S."/>
            <person name="Spatafora J."/>
            <person name="Crous P."/>
            <person name="Grigoriev I."/>
        </authorList>
    </citation>
    <scope>NUCLEOTIDE SEQUENCE [LARGE SCALE GENOMIC DNA]</scope>
    <source>
        <strain evidence="10">CECT 20119</strain>
    </source>
</reference>
<dbReference type="CDD" id="cd13934">
    <property type="entry name" value="RNase_H_Dikarya_like"/>
    <property type="match status" value="1"/>
</dbReference>
<protein>
    <recommendedName>
        <fullName evidence="3">ribonuclease H</fullName>
        <ecNumber evidence="3">3.1.26.4</ecNumber>
    </recommendedName>
</protein>
<dbReference type="InterPro" id="IPR012337">
    <property type="entry name" value="RNaseH-like_sf"/>
</dbReference>
<evidence type="ECO:0000256" key="4">
    <source>
        <dbReference type="ARBA" id="ARBA00022722"/>
    </source>
</evidence>
<evidence type="ECO:0000256" key="6">
    <source>
        <dbReference type="ARBA" id="ARBA00022759"/>
    </source>
</evidence>
<dbReference type="Pfam" id="PF00075">
    <property type="entry name" value="RNase_H"/>
    <property type="match status" value="1"/>
</dbReference>
<keyword evidence="10" id="KW-1185">Reference proteome</keyword>
<evidence type="ECO:0000313" key="9">
    <source>
        <dbReference type="EMBL" id="KAF2227570.1"/>
    </source>
</evidence>
<evidence type="ECO:0000256" key="1">
    <source>
        <dbReference type="ARBA" id="ARBA00000077"/>
    </source>
</evidence>
<dbReference type="InterPro" id="IPR036397">
    <property type="entry name" value="RNaseH_sf"/>
</dbReference>
<comment type="catalytic activity">
    <reaction evidence="1">
        <text>Endonucleolytic cleavage to 5'-phosphomonoester.</text>
        <dbReference type="EC" id="3.1.26.4"/>
    </reaction>
</comment>
<dbReference type="OrthoDB" id="245563at2759"/>
<dbReference type="PROSITE" id="PS50879">
    <property type="entry name" value="RNASE_H_1"/>
    <property type="match status" value="1"/>
</dbReference>
<keyword evidence="4" id="KW-0540">Nuclease</keyword>
<dbReference type="GO" id="GO:0004523">
    <property type="term" value="F:RNA-DNA hybrid ribonuclease activity"/>
    <property type="evidence" value="ECO:0007669"/>
    <property type="project" value="UniProtKB-EC"/>
</dbReference>
<dbReference type="InterPro" id="IPR050092">
    <property type="entry name" value="RNase_H"/>
</dbReference>
<accession>A0A6A6GQ00</accession>
<name>A0A6A6GQ00_9PEZI</name>
<dbReference type="PANTHER" id="PTHR10642">
    <property type="entry name" value="RIBONUCLEASE H1"/>
    <property type="match status" value="1"/>
</dbReference>
<dbReference type="GO" id="GO:0046872">
    <property type="term" value="F:metal ion binding"/>
    <property type="evidence" value="ECO:0007669"/>
    <property type="project" value="UniProtKB-KW"/>
</dbReference>
<evidence type="ECO:0000256" key="5">
    <source>
        <dbReference type="ARBA" id="ARBA00022723"/>
    </source>
</evidence>
<sequence length="193" mass="21627">MLTSAAWRYISEKDDRTFLVYTDGACKANGRQDQEPRGGCGIRPVTTPSWGQLSFKLEAQGPDGRFYIPTSNRAELRAVDLALDIRPWSREGFEKMVIATDSQHVVLGATVWCKNWLVNGWLNSHGAAVANQDLWTALLTKIAKLRNEGVSVYFWYIPREFNTAADRLAREGADMEDNQGHTHTASVGFGGYW</sequence>
<proteinExistence type="inferred from homology"/>
<dbReference type="InterPro" id="IPR002156">
    <property type="entry name" value="RNaseH_domain"/>
</dbReference>
<dbReference type="Gene3D" id="3.30.420.10">
    <property type="entry name" value="Ribonuclease H-like superfamily/Ribonuclease H"/>
    <property type="match status" value="1"/>
</dbReference>